<proteinExistence type="predicted"/>
<protein>
    <recommendedName>
        <fullName evidence="3">Restriction endonuclease</fullName>
    </recommendedName>
</protein>
<evidence type="ECO:0008006" key="3">
    <source>
        <dbReference type="Google" id="ProtNLM"/>
    </source>
</evidence>
<dbReference type="EMBL" id="JBJVNE010000014">
    <property type="protein sequence ID" value="MFM9649981.1"/>
    <property type="molecule type" value="Genomic_DNA"/>
</dbReference>
<accession>A0ABW9INA1</accession>
<gene>
    <name evidence="1" type="ORF">ACKI1S_28010</name>
</gene>
<evidence type="ECO:0000313" key="2">
    <source>
        <dbReference type="Proteomes" id="UP001631993"/>
    </source>
</evidence>
<dbReference type="Proteomes" id="UP001631993">
    <property type="component" value="Unassembled WGS sequence"/>
</dbReference>
<evidence type="ECO:0000313" key="1">
    <source>
        <dbReference type="EMBL" id="MFM9649981.1"/>
    </source>
</evidence>
<comment type="caution">
    <text evidence="1">The sequence shown here is derived from an EMBL/GenBank/DDBJ whole genome shotgun (WGS) entry which is preliminary data.</text>
</comment>
<name>A0ABW9INA1_STRGJ</name>
<sequence length="168" mass="18470">MANPSKARGTAWESAIRDFTNAFLGLYKDDWRDLPASQRFLNMLDWRNVKRQAQEGAKDVGDLHAWPFILEAKDVKSPAVPTWLRQAEAEAVNAGFPYGVVIHKTRGKGPGMARVHISDAAYCRLLDTEGVCVPGPVLNTRGGYWTWSLAGFAQVLAAVRGTSTPVTQ</sequence>
<organism evidence="1 2">
    <name type="scientific">Streptomyces galilaeus</name>
    <dbReference type="NCBI Taxonomy" id="33899"/>
    <lineage>
        <taxon>Bacteria</taxon>
        <taxon>Bacillati</taxon>
        <taxon>Actinomycetota</taxon>
        <taxon>Actinomycetes</taxon>
        <taxon>Kitasatosporales</taxon>
        <taxon>Streptomycetaceae</taxon>
        <taxon>Streptomyces</taxon>
    </lineage>
</organism>
<keyword evidence="2" id="KW-1185">Reference proteome</keyword>
<reference evidence="1 2" key="1">
    <citation type="submission" date="2024-12" db="EMBL/GenBank/DDBJ databases">
        <title>Forecasting of Potato common scab and diversities of Pathogenic streptomyces spp. in china.</title>
        <authorList>
            <person name="Handique U."/>
            <person name="Wu J."/>
        </authorList>
    </citation>
    <scope>NUCLEOTIDE SEQUENCE [LARGE SCALE GENOMIC DNA]</scope>
    <source>
        <strain evidence="1 2">ZRIMU1585</strain>
    </source>
</reference>
<dbReference type="RefSeq" id="WP_409097735.1">
    <property type="nucleotide sequence ID" value="NZ_JBJVNE010000014.1"/>
</dbReference>